<gene>
    <name evidence="5" type="ORF">FSB_LOCUS24200</name>
</gene>
<name>A0A2N9GA92_FAGSY</name>
<dbReference type="CDD" id="cd09272">
    <property type="entry name" value="RNase_HI_RT_Ty1"/>
    <property type="match status" value="1"/>
</dbReference>
<evidence type="ECO:0008006" key="6">
    <source>
        <dbReference type="Google" id="ProtNLM"/>
    </source>
</evidence>
<protein>
    <recommendedName>
        <fullName evidence="6">CCHC-type domain-containing protein</fullName>
    </recommendedName>
</protein>
<dbReference type="Pfam" id="PF25597">
    <property type="entry name" value="SH3_retrovirus"/>
    <property type="match status" value="1"/>
</dbReference>
<organism evidence="5">
    <name type="scientific">Fagus sylvatica</name>
    <name type="common">Beechnut</name>
    <dbReference type="NCBI Taxonomy" id="28930"/>
    <lineage>
        <taxon>Eukaryota</taxon>
        <taxon>Viridiplantae</taxon>
        <taxon>Streptophyta</taxon>
        <taxon>Embryophyta</taxon>
        <taxon>Tracheophyta</taxon>
        <taxon>Spermatophyta</taxon>
        <taxon>Magnoliopsida</taxon>
        <taxon>eudicotyledons</taxon>
        <taxon>Gunneridae</taxon>
        <taxon>Pentapetalae</taxon>
        <taxon>rosids</taxon>
        <taxon>fabids</taxon>
        <taxon>Fagales</taxon>
        <taxon>Fagaceae</taxon>
        <taxon>Fagus</taxon>
    </lineage>
</organism>
<evidence type="ECO:0000313" key="5">
    <source>
        <dbReference type="EMBL" id="SPC96318.1"/>
    </source>
</evidence>
<dbReference type="SUPFAM" id="SSF56672">
    <property type="entry name" value="DNA/RNA polymerases"/>
    <property type="match status" value="1"/>
</dbReference>
<evidence type="ECO:0000259" key="3">
    <source>
        <dbReference type="Pfam" id="PF14244"/>
    </source>
</evidence>
<feature type="domain" description="Reverse transcriptase Ty1/copia-type" evidence="2">
    <location>
        <begin position="764"/>
        <end position="1006"/>
    </location>
</feature>
<accession>A0A2N9GA92</accession>
<feature type="domain" description="Retrotransposon Copia-like N-terminal" evidence="3">
    <location>
        <begin position="206"/>
        <end position="253"/>
    </location>
</feature>
<sequence length="1247" mass="138684">MFAFSSTDYPSEYLKTNHNTPSIWESASSDLDQDDEVALLERPKKHGDEASSPHSALRPKASNNLPNEGSLAHHVSSDLTESGRPRGLTKKHKRPFSFLLSGMNSTFQYRNSLAKVFLEINTDKGIEAPLAGPKPVPIPINIFAFAGFPILSSTDGSLGSGAHGSTTFQNEEAWLVFTMASIESSSSSSSIRSVSMDDSSGPCHLHSEDSPRLILVPKQLTSENYHLWKRAMTKALSSKHKLGFVTGSLLQPNDPNDPIYEKWIRCDDTLSVGAYYTRLKGFWDEYLNYRPIPGCSCRAKCTCALPKTLTEYQHYDYVMSFLMGLNESFIHVRGQILLMEPLPSINKVFSMIQADERQRGAGILPLPSIESTALFSKAETPSILHQPIDNNSLALFSRNDSARQFQYGKRDRPTCSHCGFKGHIAEKCYKLHGYPPGFTDSHTQTPYQAQAATTLTMKQPASHPLPNLVGPTTMEDDWFGLPSPLLSSKSPYECLLHKPPSYSHLKVFGCLCFASTLTVGRHKFDPRAKPCVFLGYPAGVKGYKLYDLASHQFFVSRDVVFHETTFPFQPKSLPSTTYSFTPSSSTITEPSFNHPSSSTLPPISDPFNISSLDSHDASISNPYISAVPILDSNVPDASLSQSNHHHSIPSIDHSSPINDTHSSPILRRSTRIIKQPSYLQDYHCQLAVAAAASPNLSPPIAGSVGSGKLYPLSHTLSYSNLFSSHKSFALALSSQTKPTSFQQANAYSHWQEAMNAELAALEANNTWVITELPPGKQPIGCKWVYKVKLKSDGTLERYKARLVAKGYTQWEGLYYSETFSLVAKFTTIRTLLAVAFVKGWSLTQLDVNNAFLHRDLHEEVYMVLPPGFPSKGENKVCLLKKSIYGLKQASRQWFAKFSSTILKHGFTQSKSDYSLFTRSKGSSFIALLVYVDDILIASNDFEFVNALKHSLYAEFKLKDLGNLKYFLGLEVARTAKGISLCQRKYTLEIISDSGLLGTKPVKTPMEQNLKLSAIDGIPLEDPSQYRRLVGRLLYLTVTRPDISFSVQKLSQFMSKPSDSHLHAAHRILKYLKGTLGQGLFFPSSNDLQLKAFSDSDWAGCIDTRRSVTGYCVFLGESLISWKSKKQHTVFRSSVEAEYRAMSASVCELMWLVPLLKDFQIDHTKEALLFCDSQAAIHIAANPVFHERTKHIELDCHLIREKIQDGLIRTLHVSSQNQVADLMTKPLGFPLFDSLVNKIGAINIYAPS</sequence>
<dbReference type="InterPro" id="IPR029472">
    <property type="entry name" value="Copia-like_N"/>
</dbReference>
<dbReference type="PANTHER" id="PTHR11439:SF470">
    <property type="entry name" value="CYSTEINE-RICH RLK (RECEPTOR-LIKE PROTEIN KINASE) 8"/>
    <property type="match status" value="1"/>
</dbReference>
<reference evidence="5" key="1">
    <citation type="submission" date="2018-02" db="EMBL/GenBank/DDBJ databases">
        <authorList>
            <person name="Cohen D.B."/>
            <person name="Kent A.D."/>
        </authorList>
    </citation>
    <scope>NUCLEOTIDE SEQUENCE</scope>
</reference>
<dbReference type="InterPro" id="IPR013103">
    <property type="entry name" value="RVT_2"/>
</dbReference>
<dbReference type="PANTHER" id="PTHR11439">
    <property type="entry name" value="GAG-POL-RELATED RETROTRANSPOSON"/>
    <property type="match status" value="1"/>
</dbReference>
<feature type="region of interest" description="Disordered" evidence="1">
    <location>
        <begin position="45"/>
        <end position="90"/>
    </location>
</feature>
<feature type="domain" description="Retroviral polymerase SH3-like" evidence="4">
    <location>
        <begin position="510"/>
        <end position="571"/>
    </location>
</feature>
<dbReference type="Pfam" id="PF14244">
    <property type="entry name" value="Retrotran_gag_3"/>
    <property type="match status" value="1"/>
</dbReference>
<feature type="region of interest" description="Disordered" evidence="1">
    <location>
        <begin position="637"/>
        <end position="665"/>
    </location>
</feature>
<dbReference type="AlphaFoldDB" id="A0A2N9GA92"/>
<evidence type="ECO:0000259" key="2">
    <source>
        <dbReference type="Pfam" id="PF07727"/>
    </source>
</evidence>
<proteinExistence type="predicted"/>
<dbReference type="InterPro" id="IPR043502">
    <property type="entry name" value="DNA/RNA_pol_sf"/>
</dbReference>
<dbReference type="InterPro" id="IPR057670">
    <property type="entry name" value="SH3_retrovirus"/>
</dbReference>
<dbReference type="EMBL" id="OIVN01001657">
    <property type="protein sequence ID" value="SPC96318.1"/>
    <property type="molecule type" value="Genomic_DNA"/>
</dbReference>
<dbReference type="Pfam" id="PF07727">
    <property type="entry name" value="RVT_2"/>
    <property type="match status" value="1"/>
</dbReference>
<evidence type="ECO:0000256" key="1">
    <source>
        <dbReference type="SAM" id="MobiDB-lite"/>
    </source>
</evidence>
<evidence type="ECO:0000259" key="4">
    <source>
        <dbReference type="Pfam" id="PF25597"/>
    </source>
</evidence>
<feature type="compositionally biased region" description="Low complexity" evidence="1">
    <location>
        <begin position="648"/>
        <end position="659"/>
    </location>
</feature>